<dbReference type="PANTHER" id="PTHR10644">
    <property type="entry name" value="DNA REPAIR/RNA PROCESSING CPSF FAMILY"/>
    <property type="match status" value="1"/>
</dbReference>
<feature type="region of interest" description="Disordered" evidence="1">
    <location>
        <begin position="742"/>
        <end position="777"/>
    </location>
</feature>
<dbReference type="Proteomes" id="UP000239899">
    <property type="component" value="Unassembled WGS sequence"/>
</dbReference>
<keyword evidence="4" id="KW-1185">Reference proteome</keyword>
<dbReference type="InterPro" id="IPR011047">
    <property type="entry name" value="Quinoprotein_ADH-like_sf"/>
</dbReference>
<feature type="compositionally biased region" description="Low complexity" evidence="1">
    <location>
        <begin position="750"/>
        <end position="764"/>
    </location>
</feature>
<dbReference type="SUPFAM" id="SSF50998">
    <property type="entry name" value="Quinoprotein alcohol dehydrogenase-like"/>
    <property type="match status" value="1"/>
</dbReference>
<protein>
    <submittedName>
        <fullName evidence="3">DNA damage-binding 1</fullName>
    </submittedName>
</protein>
<evidence type="ECO:0000313" key="4">
    <source>
        <dbReference type="Proteomes" id="UP000239899"/>
    </source>
</evidence>
<dbReference type="InterPro" id="IPR015943">
    <property type="entry name" value="WD40/YVTN_repeat-like_dom_sf"/>
</dbReference>
<evidence type="ECO:0000259" key="2">
    <source>
        <dbReference type="Pfam" id="PF23726"/>
    </source>
</evidence>
<evidence type="ECO:0000313" key="3">
    <source>
        <dbReference type="EMBL" id="PRW18316.1"/>
    </source>
</evidence>
<reference evidence="3 4" key="1">
    <citation type="journal article" date="2018" name="Plant J.">
        <title>Genome sequences of Chlorella sorokiniana UTEX 1602 and Micractinium conductrix SAG 241.80: implications to maltose excretion by a green alga.</title>
        <authorList>
            <person name="Arriola M.B."/>
            <person name="Velmurugan N."/>
            <person name="Zhang Y."/>
            <person name="Plunkett M.H."/>
            <person name="Hondzo H."/>
            <person name="Barney B.M."/>
        </authorList>
    </citation>
    <scope>NUCLEOTIDE SEQUENCE [LARGE SCALE GENOMIC DNA]</scope>
    <source>
        <strain evidence="4">UTEX 1602</strain>
    </source>
</reference>
<organism evidence="3 4">
    <name type="scientific">Chlorella sorokiniana</name>
    <name type="common">Freshwater green alga</name>
    <dbReference type="NCBI Taxonomy" id="3076"/>
    <lineage>
        <taxon>Eukaryota</taxon>
        <taxon>Viridiplantae</taxon>
        <taxon>Chlorophyta</taxon>
        <taxon>core chlorophytes</taxon>
        <taxon>Trebouxiophyceae</taxon>
        <taxon>Chlorellales</taxon>
        <taxon>Chlorellaceae</taxon>
        <taxon>Chlorella clade</taxon>
        <taxon>Chlorella</taxon>
    </lineage>
</organism>
<evidence type="ECO:0000256" key="1">
    <source>
        <dbReference type="SAM" id="MobiDB-lite"/>
    </source>
</evidence>
<accession>A0A2P6TBQ7</accession>
<dbReference type="AlphaFoldDB" id="A0A2P6TBQ7"/>
<comment type="caution">
    <text evidence="3">The sequence shown here is derived from an EMBL/GenBank/DDBJ whole genome shotgun (WGS) entry which is preliminary data.</text>
</comment>
<feature type="domain" description="RSE1/DDB1/CPSF1 second beta-propeller" evidence="2">
    <location>
        <begin position="461"/>
        <end position="713"/>
    </location>
</feature>
<dbReference type="STRING" id="3076.A0A2P6TBQ7"/>
<dbReference type="EMBL" id="LHPG02000026">
    <property type="protein sequence ID" value="PRW18316.1"/>
    <property type="molecule type" value="Genomic_DNA"/>
</dbReference>
<name>A0A2P6TBQ7_CHLSO</name>
<gene>
    <name evidence="3" type="ORF">C2E21_9289</name>
</gene>
<proteinExistence type="predicted"/>
<dbReference type="OrthoDB" id="514459at2759"/>
<dbReference type="Gene3D" id="2.130.10.10">
    <property type="entry name" value="YVTN repeat-like/Quinoprotein amine dehydrogenase"/>
    <property type="match status" value="2"/>
</dbReference>
<dbReference type="InterPro" id="IPR050358">
    <property type="entry name" value="RSE1/DDB1/CFT1"/>
</dbReference>
<dbReference type="InterPro" id="IPR058543">
    <property type="entry name" value="Beta-prop_RSE1/DDB1/CPSF1_2nd"/>
</dbReference>
<sequence>MLLVTEQVPAPPGALLAASSAPEGHLLVAFDACVASYAATTAPGAAAGNGAGLRRLWHQPVGGGRVQFAAPLAPDAYLLVTRSSSSPGMAHAVVVQVLPTGQHVCTAVDLACSEGHEQPCQRPAFSNLAPCGDGTYMLVAALWQATAHVLHAQQGPGGTWRLTATPSPLGELLTAEPGSVLAVTSLALGPASAQFAPGGRLHVVLLYSSHRLGSGGLAAVQHVACLELQPEDGALHRCCWFLRNVCPTTSLVAPLPGARTLVAAQTSLMVVHADAPHSKQQAAVGLNGSPTAAAALSQNAVVLSDSSGQLLLLDLQSLAATPVATTSLTAGPSCLALLPHPACGTEPAGPADSEQEQCCAAPPAGLLFVGSGGGVLLEVLAAALAGGPAAAEAAAAVGWRVAGGGDGGEGFGSCLAPVAFGQLVPDPSGCDDARLLAGCGEAPFGRLALGRLAAGLTPLAVGSAELPGWVRLLSLKASPAAARHRFLLLTSDEGAGAAGAWTSVLETGEDGLQAAELPGLQTSSATLAAAPLAGGCILQVTPQGAHVFMPGTGEALSSWAPPSGSAVTLAAQHGQHVALACGATVHLLYCSGSGRLQEERHLSLPQQASALTLFRLGTDGRTEGELWLATGLWVANEVLLQPLSRDQPACRLALGSRQCRSVLACSLGSSSSSGSSSGGGEQPAYLIVGSSSEEHPLLAAGCDDGTVRLFRVFVDDAGMEAHHAVEQGLAAIAAAVEPLRLAESSGTGTSEPSAGPAPEQAAADAGDKGSTASSSRQQHLWHQQVALQLLAKAPTCFQGVPASLSVQGTILFARDLLSSLTAYRVQPLAAGQPPTLLPLADDLSGRHLTAALPLTETAVLAGAPEGSLLLLQRDPAAEHSRQAAAKQQFEQTLEAGGGVAAGAAAAQRFTPTLRHAAQLDTVASCELGGSVVEVLPGLMGVPVCPMAELLGGSGSGSSSSQHQPTATAVCSNGTVAAVRLLTPQAHAVLMQLQRAALATSYVEAGDGAATAKLRLSGTGTGTHEGCIDGSSLAAAFTSRSWYARLVKAAPAATIQQGRALLESFGLL</sequence>
<dbReference type="Pfam" id="PF23726">
    <property type="entry name" value="Beta-prop_RSE1_2nd"/>
    <property type="match status" value="1"/>
</dbReference>